<dbReference type="PANTHER" id="PTHR36291:SF1">
    <property type="entry name" value="UBAP1-MVB12-ASSOCIATED (UMA)-DOMAIN CONTAINING PROTEIN 1"/>
    <property type="match status" value="1"/>
</dbReference>
<proteinExistence type="predicted"/>
<dbReference type="PROSITE" id="PS51497">
    <property type="entry name" value="UMA"/>
    <property type="match status" value="1"/>
</dbReference>
<dbReference type="OMA" id="SPRDINH"/>
<protein>
    <submittedName>
        <fullName evidence="2">UBAP1-MVB12-associated (UMA) domain containing 1</fullName>
    </submittedName>
</protein>
<reference evidence="2" key="1">
    <citation type="submission" date="2025-08" db="UniProtKB">
        <authorList>
            <consortium name="Ensembl"/>
        </authorList>
    </citation>
    <scope>IDENTIFICATION</scope>
</reference>
<dbReference type="InterPro" id="IPR023340">
    <property type="entry name" value="UMA"/>
</dbReference>
<dbReference type="Ensembl" id="ENSVKKT00000028701.1">
    <property type="protein sequence ID" value="ENSVKKP00000028028.1"/>
    <property type="gene ID" value="ENSVKKG00000018164.1"/>
</dbReference>
<dbReference type="AlphaFoldDB" id="A0A8D2LWE7"/>
<dbReference type="PANTHER" id="PTHR36291">
    <property type="entry name" value="UBAP1-MVB12-ASSOCIATED (UMA)-DOMAIN CONTAINING PROTEIN 1"/>
    <property type="match status" value="1"/>
</dbReference>
<organism evidence="2 3">
    <name type="scientific">Varanus komodoensis</name>
    <name type="common">Komodo dragon</name>
    <dbReference type="NCBI Taxonomy" id="61221"/>
    <lineage>
        <taxon>Eukaryota</taxon>
        <taxon>Metazoa</taxon>
        <taxon>Chordata</taxon>
        <taxon>Craniata</taxon>
        <taxon>Vertebrata</taxon>
        <taxon>Euteleostomi</taxon>
        <taxon>Lepidosauria</taxon>
        <taxon>Squamata</taxon>
        <taxon>Bifurcata</taxon>
        <taxon>Unidentata</taxon>
        <taxon>Episquamata</taxon>
        <taxon>Toxicofera</taxon>
        <taxon>Anguimorpha</taxon>
        <taxon>Paleoanguimorpha</taxon>
        <taxon>Varanoidea</taxon>
        <taxon>Varanidae</taxon>
        <taxon>Varanus</taxon>
    </lineage>
</organism>
<evidence type="ECO:0000313" key="3">
    <source>
        <dbReference type="Proteomes" id="UP000694545"/>
    </source>
</evidence>
<evidence type="ECO:0000313" key="2">
    <source>
        <dbReference type="Ensembl" id="ENSVKKP00000028028.1"/>
    </source>
</evidence>
<dbReference type="Proteomes" id="UP000694545">
    <property type="component" value="Unplaced"/>
</dbReference>
<keyword evidence="3" id="KW-1185">Reference proteome</keyword>
<evidence type="ECO:0000259" key="1">
    <source>
        <dbReference type="PROSITE" id="PS51497"/>
    </source>
</evidence>
<name>A0A8D2LWE7_VARKO</name>
<feature type="domain" description="UMA" evidence="1">
    <location>
        <begin position="87"/>
        <end position="135"/>
    </location>
</feature>
<dbReference type="InterPro" id="IPR053292">
    <property type="entry name" value="UBAP1-MVB12_assoc_domain"/>
</dbReference>
<accession>A0A8D2LWE7</accession>
<sequence length="138" mass="15630">MFNFLRKNQDSKKVLVTEKEADGFIILDKIINEEINNSTDKTSVTGPECVQTSQTNSDNRLQLTETVTEVGKEKNQHIESTSMVELLSDVPFTLAPHVLAVQDTCNDLPRQLLSCDVTDNLTRFWYDFTLENSVLCES</sequence>
<reference evidence="2" key="2">
    <citation type="submission" date="2025-09" db="UniProtKB">
        <authorList>
            <consortium name="Ensembl"/>
        </authorList>
    </citation>
    <scope>IDENTIFICATION</scope>
</reference>